<protein>
    <recommendedName>
        <fullName evidence="4">PEP-CTERM sorting domain-containing protein</fullName>
    </recommendedName>
</protein>
<dbReference type="AlphaFoldDB" id="A0A1V3NCE9"/>
<sequence length="122" mass="12900">MQTIRACLVVAALALTASAANAAPVIYWNLFNIEGESVIGADFVTYATLDDMLNDINRLGVFQPMGGGAGQNVVGSGSDGTTYWNLFNIEGESVIGADFVTYAALDDMLNDINRLGVFQPMG</sequence>
<organism evidence="2 3">
    <name type="scientific">Thioalkalivibrio denitrificans</name>
    <dbReference type="NCBI Taxonomy" id="108003"/>
    <lineage>
        <taxon>Bacteria</taxon>
        <taxon>Pseudomonadati</taxon>
        <taxon>Pseudomonadota</taxon>
        <taxon>Gammaproteobacteria</taxon>
        <taxon>Chromatiales</taxon>
        <taxon>Ectothiorhodospiraceae</taxon>
        <taxon>Thioalkalivibrio</taxon>
    </lineage>
</organism>
<dbReference type="Proteomes" id="UP000189462">
    <property type="component" value="Unassembled WGS sequence"/>
</dbReference>
<keyword evidence="1" id="KW-0732">Signal</keyword>
<evidence type="ECO:0000313" key="3">
    <source>
        <dbReference type="Proteomes" id="UP000189462"/>
    </source>
</evidence>
<dbReference type="OrthoDB" id="7066835at2"/>
<feature type="non-terminal residue" evidence="2">
    <location>
        <position position="122"/>
    </location>
</feature>
<evidence type="ECO:0000256" key="1">
    <source>
        <dbReference type="SAM" id="SignalP"/>
    </source>
</evidence>
<comment type="caution">
    <text evidence="2">The sequence shown here is derived from an EMBL/GenBank/DDBJ whole genome shotgun (WGS) entry which is preliminary data.</text>
</comment>
<proteinExistence type="predicted"/>
<keyword evidence="3" id="KW-1185">Reference proteome</keyword>
<gene>
    <name evidence="2" type="ORF">B1C78_14385</name>
</gene>
<evidence type="ECO:0000313" key="2">
    <source>
        <dbReference type="EMBL" id="OOG22715.1"/>
    </source>
</evidence>
<evidence type="ECO:0008006" key="4">
    <source>
        <dbReference type="Google" id="ProtNLM"/>
    </source>
</evidence>
<name>A0A1V3NCE9_9GAMM</name>
<reference evidence="2 3" key="1">
    <citation type="submission" date="2017-02" db="EMBL/GenBank/DDBJ databases">
        <title>Genomic diversity within the haloalkaliphilic genus Thioalkalivibrio.</title>
        <authorList>
            <person name="Ahn A.-C."/>
            <person name="Meier-Kolthoff J."/>
            <person name="Overmars L."/>
            <person name="Richter M."/>
            <person name="Woyke T."/>
            <person name="Sorokin D.Y."/>
            <person name="Muyzer G."/>
        </authorList>
    </citation>
    <scope>NUCLEOTIDE SEQUENCE [LARGE SCALE GENOMIC DNA]</scope>
    <source>
        <strain evidence="2 3">ALJD</strain>
    </source>
</reference>
<feature type="signal peptide" evidence="1">
    <location>
        <begin position="1"/>
        <end position="22"/>
    </location>
</feature>
<accession>A0A1V3NCE9</accession>
<dbReference type="EMBL" id="MVBK01000098">
    <property type="protein sequence ID" value="OOG22715.1"/>
    <property type="molecule type" value="Genomic_DNA"/>
</dbReference>
<dbReference type="RefSeq" id="WP_139349953.1">
    <property type="nucleotide sequence ID" value="NZ_MVBK01000098.1"/>
</dbReference>
<feature type="chain" id="PRO_5012753524" description="PEP-CTERM sorting domain-containing protein" evidence="1">
    <location>
        <begin position="23"/>
        <end position="122"/>
    </location>
</feature>